<feature type="signal peptide" evidence="1">
    <location>
        <begin position="1"/>
        <end position="23"/>
    </location>
</feature>
<accession>A0A316V510</accession>
<dbReference type="Proteomes" id="UP000245771">
    <property type="component" value="Unassembled WGS sequence"/>
</dbReference>
<evidence type="ECO:0008006" key="4">
    <source>
        <dbReference type="Google" id="ProtNLM"/>
    </source>
</evidence>
<feature type="chain" id="PRO_5016375021" description="Hydrophobin" evidence="1">
    <location>
        <begin position="24"/>
        <end position="108"/>
    </location>
</feature>
<dbReference type="GeneID" id="37021132"/>
<keyword evidence="3" id="KW-1185">Reference proteome</keyword>
<dbReference type="RefSeq" id="XP_025352844.1">
    <property type="nucleotide sequence ID" value="XM_025499351.1"/>
</dbReference>
<keyword evidence="1" id="KW-0732">Signal</keyword>
<evidence type="ECO:0000313" key="2">
    <source>
        <dbReference type="EMBL" id="PWN32542.1"/>
    </source>
</evidence>
<reference evidence="2 3" key="1">
    <citation type="journal article" date="2018" name="Mol. Biol. Evol.">
        <title>Broad Genomic Sampling Reveals a Smut Pathogenic Ancestry of the Fungal Clade Ustilaginomycotina.</title>
        <authorList>
            <person name="Kijpornyongpan T."/>
            <person name="Mondo S.J."/>
            <person name="Barry K."/>
            <person name="Sandor L."/>
            <person name="Lee J."/>
            <person name="Lipzen A."/>
            <person name="Pangilinan J."/>
            <person name="LaButti K."/>
            <person name="Hainaut M."/>
            <person name="Henrissat B."/>
            <person name="Grigoriev I.V."/>
            <person name="Spatafora J.W."/>
            <person name="Aime M.C."/>
        </authorList>
    </citation>
    <scope>NUCLEOTIDE SEQUENCE [LARGE SCALE GENOMIC DNA]</scope>
    <source>
        <strain evidence="2 3">MCA 3882</strain>
    </source>
</reference>
<proteinExistence type="predicted"/>
<evidence type="ECO:0000256" key="1">
    <source>
        <dbReference type="SAM" id="SignalP"/>
    </source>
</evidence>
<protein>
    <recommendedName>
        <fullName evidence="4">Hydrophobin</fullName>
    </recommendedName>
</protein>
<organism evidence="2 3">
    <name type="scientific">Meira miltonrushii</name>
    <dbReference type="NCBI Taxonomy" id="1280837"/>
    <lineage>
        <taxon>Eukaryota</taxon>
        <taxon>Fungi</taxon>
        <taxon>Dikarya</taxon>
        <taxon>Basidiomycota</taxon>
        <taxon>Ustilaginomycotina</taxon>
        <taxon>Exobasidiomycetes</taxon>
        <taxon>Exobasidiales</taxon>
        <taxon>Brachybasidiaceae</taxon>
        <taxon>Meira</taxon>
    </lineage>
</organism>
<gene>
    <name evidence="2" type="ORF">FA14DRAFT_161931</name>
</gene>
<dbReference type="InParanoid" id="A0A316V510"/>
<dbReference type="EMBL" id="KZ819605">
    <property type="protein sequence ID" value="PWN32542.1"/>
    <property type="molecule type" value="Genomic_DNA"/>
</dbReference>
<dbReference type="AlphaFoldDB" id="A0A316V510"/>
<evidence type="ECO:0000313" key="3">
    <source>
        <dbReference type="Proteomes" id="UP000245771"/>
    </source>
</evidence>
<name>A0A316V510_9BASI</name>
<sequence length="108" mass="12287">MKTTSTLLMITIISLCMLTQVLTSPAVCICKLQNVNEINHILNDLLFRLISSNDCLTKTNPLLQIQVHNVVEIRAWKPAYIRFSTNVFPPLHMMMIIVNKCTVVIAYL</sequence>